<accession>A0A4Y7THZ7</accession>
<dbReference type="EMBL" id="QPFP01000012">
    <property type="protein sequence ID" value="TEB33584.1"/>
    <property type="molecule type" value="Genomic_DNA"/>
</dbReference>
<sequence>MSSPSPFVSSSTPKQSGREQQCKGTCVLSGIAVCENEHYFNEKQFYKLYDGQIFVRDEAAGDGLLVALKHYDATRAIPDGDAVHAFFVAASVCKPKPNAKGIPINSGEFKLEDYDLVGDVLSAYPINDWSEGVANPHQPPYTTVSGIIEHIDETKDQITAHIDLENYVSILDGRSPLSVSVCLDLTTPRWKPNGNIRRAPYLKVGQYITATGSLIGVTRDNEGRVTRDNEGRVTALKVGTDNIVNVGLASRVLNSGAAANTPSQVDKSNVLDPATLTPSGKKFTMGRLKRVRESSDTPNPTPSAPVPASKRPRRSQVATGKNKHNEENPALEAPPASSH</sequence>
<dbReference type="Proteomes" id="UP000298030">
    <property type="component" value="Unassembled WGS sequence"/>
</dbReference>
<protein>
    <submittedName>
        <fullName evidence="2">Uncharacterized protein</fullName>
    </submittedName>
</protein>
<dbReference type="OrthoDB" id="2652955at2759"/>
<evidence type="ECO:0000313" key="3">
    <source>
        <dbReference type="Proteomes" id="UP000298030"/>
    </source>
</evidence>
<proteinExistence type="predicted"/>
<evidence type="ECO:0000313" key="2">
    <source>
        <dbReference type="EMBL" id="TEB33584.1"/>
    </source>
</evidence>
<name>A0A4Y7THZ7_COPMI</name>
<dbReference type="AlphaFoldDB" id="A0A4Y7THZ7"/>
<feature type="region of interest" description="Disordered" evidence="1">
    <location>
        <begin position="259"/>
        <end position="339"/>
    </location>
</feature>
<comment type="caution">
    <text evidence="2">The sequence shown here is derived from an EMBL/GenBank/DDBJ whole genome shotgun (WGS) entry which is preliminary data.</text>
</comment>
<keyword evidence="3" id="KW-1185">Reference proteome</keyword>
<gene>
    <name evidence="2" type="ORF">FA13DRAFT_1789994</name>
</gene>
<evidence type="ECO:0000256" key="1">
    <source>
        <dbReference type="SAM" id="MobiDB-lite"/>
    </source>
</evidence>
<organism evidence="2 3">
    <name type="scientific">Coprinellus micaceus</name>
    <name type="common">Glistening ink-cap mushroom</name>
    <name type="synonym">Coprinus micaceus</name>
    <dbReference type="NCBI Taxonomy" id="71717"/>
    <lineage>
        <taxon>Eukaryota</taxon>
        <taxon>Fungi</taxon>
        <taxon>Dikarya</taxon>
        <taxon>Basidiomycota</taxon>
        <taxon>Agaricomycotina</taxon>
        <taxon>Agaricomycetes</taxon>
        <taxon>Agaricomycetidae</taxon>
        <taxon>Agaricales</taxon>
        <taxon>Agaricineae</taxon>
        <taxon>Psathyrellaceae</taxon>
        <taxon>Coprinellus</taxon>
    </lineage>
</organism>
<reference evidence="2 3" key="1">
    <citation type="journal article" date="2019" name="Nat. Ecol. Evol.">
        <title>Megaphylogeny resolves global patterns of mushroom evolution.</title>
        <authorList>
            <person name="Varga T."/>
            <person name="Krizsan K."/>
            <person name="Foldi C."/>
            <person name="Dima B."/>
            <person name="Sanchez-Garcia M."/>
            <person name="Sanchez-Ramirez S."/>
            <person name="Szollosi G.J."/>
            <person name="Szarkandi J.G."/>
            <person name="Papp V."/>
            <person name="Albert L."/>
            <person name="Andreopoulos W."/>
            <person name="Angelini C."/>
            <person name="Antonin V."/>
            <person name="Barry K.W."/>
            <person name="Bougher N.L."/>
            <person name="Buchanan P."/>
            <person name="Buyck B."/>
            <person name="Bense V."/>
            <person name="Catcheside P."/>
            <person name="Chovatia M."/>
            <person name="Cooper J."/>
            <person name="Damon W."/>
            <person name="Desjardin D."/>
            <person name="Finy P."/>
            <person name="Geml J."/>
            <person name="Haridas S."/>
            <person name="Hughes K."/>
            <person name="Justo A."/>
            <person name="Karasinski D."/>
            <person name="Kautmanova I."/>
            <person name="Kiss B."/>
            <person name="Kocsube S."/>
            <person name="Kotiranta H."/>
            <person name="LaButti K.M."/>
            <person name="Lechner B.E."/>
            <person name="Liimatainen K."/>
            <person name="Lipzen A."/>
            <person name="Lukacs Z."/>
            <person name="Mihaltcheva S."/>
            <person name="Morgado L.N."/>
            <person name="Niskanen T."/>
            <person name="Noordeloos M.E."/>
            <person name="Ohm R.A."/>
            <person name="Ortiz-Santana B."/>
            <person name="Ovrebo C."/>
            <person name="Racz N."/>
            <person name="Riley R."/>
            <person name="Savchenko A."/>
            <person name="Shiryaev A."/>
            <person name="Soop K."/>
            <person name="Spirin V."/>
            <person name="Szebenyi C."/>
            <person name="Tomsovsky M."/>
            <person name="Tulloss R.E."/>
            <person name="Uehling J."/>
            <person name="Grigoriev I.V."/>
            <person name="Vagvolgyi C."/>
            <person name="Papp T."/>
            <person name="Martin F.M."/>
            <person name="Miettinen O."/>
            <person name="Hibbett D.S."/>
            <person name="Nagy L.G."/>
        </authorList>
    </citation>
    <scope>NUCLEOTIDE SEQUENCE [LARGE SCALE GENOMIC DNA]</scope>
    <source>
        <strain evidence="2 3">FP101781</strain>
    </source>
</reference>